<organism evidence="1 3">
    <name type="scientific">Acidianus hospitalis</name>
    <dbReference type="NCBI Taxonomy" id="563177"/>
    <lineage>
        <taxon>Archaea</taxon>
        <taxon>Thermoproteota</taxon>
        <taxon>Thermoprotei</taxon>
        <taxon>Sulfolobales</taxon>
        <taxon>Sulfolobaceae</taxon>
        <taxon>Acidianus</taxon>
    </lineage>
</organism>
<dbReference type="OMA" id="ITEWDPL"/>
<proteinExistence type="predicted"/>
<dbReference type="EMBL" id="QEFD01000222">
    <property type="protein sequence ID" value="PVU74360.1"/>
    <property type="molecule type" value="Genomic_DNA"/>
</dbReference>
<gene>
    <name evidence="2" type="ORF">DDW13_07735</name>
    <name evidence="1" type="ORF">DDW13_07775</name>
</gene>
<dbReference type="Proteomes" id="UP000245638">
    <property type="component" value="Unassembled WGS sequence"/>
</dbReference>
<dbReference type="EMBL" id="QEFD01000221">
    <property type="protein sequence ID" value="PVU74367.1"/>
    <property type="molecule type" value="Genomic_DNA"/>
</dbReference>
<evidence type="ECO:0000313" key="1">
    <source>
        <dbReference type="EMBL" id="PVU74360.1"/>
    </source>
</evidence>
<name>A0A2T9X2P9_9CREN</name>
<protein>
    <recommendedName>
        <fullName evidence="4">HAD family hydrolase</fullName>
    </recommendedName>
</protein>
<accession>A0A2T9X2P9</accession>
<evidence type="ECO:0000313" key="2">
    <source>
        <dbReference type="EMBL" id="PVU74367.1"/>
    </source>
</evidence>
<reference evidence="1" key="2">
    <citation type="submission" date="2018-04" db="EMBL/GenBank/DDBJ databases">
        <authorList>
            <person name="Go L.Y."/>
            <person name="Mitchell J.A."/>
        </authorList>
    </citation>
    <scope>NUCLEOTIDE SEQUENCE</scope>
    <source>
        <strain evidence="1">SCGC AC-742_N10</strain>
    </source>
</reference>
<comment type="caution">
    <text evidence="1">The sequence shown here is derived from an EMBL/GenBank/DDBJ whole genome shotgun (WGS) entry which is preliminary data.</text>
</comment>
<evidence type="ECO:0008006" key="4">
    <source>
        <dbReference type="Google" id="ProtNLM"/>
    </source>
</evidence>
<reference evidence="1 3" key="1">
    <citation type="journal article" date="2015" name="Appl. Environ. Microbiol.">
        <title>Nanoarchaeota, Their Sulfolobales Host, and Nanoarchaeota Virus Distribution across Yellowstone National Park Hot Springs.</title>
        <authorList>
            <person name="Munson-McGee J.H."/>
            <person name="Field E.K."/>
            <person name="Bateson M."/>
            <person name="Rooney C."/>
            <person name="Stepanauskas R."/>
            <person name="Young M.J."/>
        </authorList>
    </citation>
    <scope>NUCLEOTIDE SEQUENCE [LARGE SCALE GENOMIC DNA]</scope>
    <source>
        <strain evidence="1">SCGC AC-742_N10</strain>
    </source>
</reference>
<dbReference type="RefSeq" id="WP_013776475.1">
    <property type="nucleotide sequence ID" value="NC_015518.1"/>
</dbReference>
<dbReference type="AlphaFoldDB" id="A0A2T9X2P9"/>
<sequence>MKYAIWLDGVVLDVDLTELLYKKFKGDKDVNLPYTFNVHKDWEDFYSKIKGKDIVFLSPYDERTTREIIEKVFKNDVIKFIPSMSKPEKKCLGRLFSEFPEFQPLETAIIGSSPLDLLSARFYDSRIKVLCVNRYTSCAKYSPYLMANSLEELYDLMVKLKL</sequence>
<evidence type="ECO:0000313" key="3">
    <source>
        <dbReference type="Proteomes" id="UP000245638"/>
    </source>
</evidence>